<dbReference type="Proteomes" id="UP000261520">
    <property type="component" value="Unplaced"/>
</dbReference>
<protein>
    <recommendedName>
        <fullName evidence="3">Phosphoseryl-tRNA kinase</fullName>
    </recommendedName>
</protein>
<name>A0A3B4A7R4_9GOBI</name>
<dbReference type="Ensembl" id="ENSPMGT00000013522.1">
    <property type="protein sequence ID" value="ENSPMGP00000012674.1"/>
    <property type="gene ID" value="ENSPMGG00000010449.1"/>
</dbReference>
<evidence type="ECO:0000313" key="2">
    <source>
        <dbReference type="Proteomes" id="UP000261520"/>
    </source>
</evidence>
<proteinExistence type="predicted"/>
<evidence type="ECO:0008006" key="3">
    <source>
        <dbReference type="Google" id="ProtNLM"/>
    </source>
</evidence>
<organism evidence="1 2">
    <name type="scientific">Periophthalmus magnuspinnatus</name>
    <dbReference type="NCBI Taxonomy" id="409849"/>
    <lineage>
        <taxon>Eukaryota</taxon>
        <taxon>Metazoa</taxon>
        <taxon>Chordata</taxon>
        <taxon>Craniata</taxon>
        <taxon>Vertebrata</taxon>
        <taxon>Euteleostomi</taxon>
        <taxon>Actinopterygii</taxon>
        <taxon>Neopterygii</taxon>
        <taxon>Teleostei</taxon>
        <taxon>Neoteleostei</taxon>
        <taxon>Acanthomorphata</taxon>
        <taxon>Gobiaria</taxon>
        <taxon>Gobiiformes</taxon>
        <taxon>Gobioidei</taxon>
        <taxon>Gobiidae</taxon>
        <taxon>Oxudercinae</taxon>
        <taxon>Periophthalmus</taxon>
    </lineage>
</organism>
<evidence type="ECO:0000313" key="1">
    <source>
        <dbReference type="Ensembl" id="ENSPMGP00000012674.1"/>
    </source>
</evidence>
<dbReference type="SUPFAM" id="SSF52540">
    <property type="entry name" value="P-loop containing nucleoside triphosphate hydrolases"/>
    <property type="match status" value="1"/>
</dbReference>
<dbReference type="GO" id="GO:0016301">
    <property type="term" value="F:kinase activity"/>
    <property type="evidence" value="ECO:0007669"/>
    <property type="project" value="TreeGrafter"/>
</dbReference>
<dbReference type="InterPro" id="IPR027417">
    <property type="entry name" value="P-loop_NTPase"/>
</dbReference>
<dbReference type="PANTHER" id="PTHR20873:SF0">
    <property type="entry name" value="L-SERYL-TRNA(SEC) KINASE"/>
    <property type="match status" value="1"/>
</dbReference>
<dbReference type="STRING" id="409849.ENSPMGP00000012674"/>
<dbReference type="InterPro" id="IPR052648">
    <property type="entry name" value="Ser-tRNA(Sec)_kinase"/>
</dbReference>
<sequence length="353" mass="40393">MFIERSCTKVNAFCICLVVLCGLPAVGKSTLARELRKAAAGLGWRIAAVSYDELIPEEAFLTRRVEEEAGVRSLHTEWKQHRQAVLKSIEHFLDSPSTDQSDLPDFCGIINKGSWERCVRDLLQPSPKPAPVIFLLDDNFYYPSMRYEVYQLARKHSLGFCQLFLHCDLETCIRRNRRRAEPVPSEVMEEMERRLQPPNAQRNTWETNNVRLKVNSVASFRREALDLVSFALKNPLSPMDDDAEQKEADRVKCANSVMHQTDQACRKLISAAMTTARDHQIPSTSMRSLASELNELKSKFLQNLKTRLLLDSSFIESENVNVERAVTEAAEAFDKDKNEVLFRKIQESSQVRQ</sequence>
<dbReference type="Pfam" id="PF13671">
    <property type="entry name" value="AAA_33"/>
    <property type="match status" value="1"/>
</dbReference>
<dbReference type="AlphaFoldDB" id="A0A3B4A7R4"/>
<reference evidence="1" key="2">
    <citation type="submission" date="2025-09" db="UniProtKB">
        <authorList>
            <consortium name="Ensembl"/>
        </authorList>
    </citation>
    <scope>IDENTIFICATION</scope>
</reference>
<accession>A0A3B4A7R4</accession>
<reference evidence="1" key="1">
    <citation type="submission" date="2025-08" db="UniProtKB">
        <authorList>
            <consortium name="Ensembl"/>
        </authorList>
    </citation>
    <scope>IDENTIFICATION</scope>
</reference>
<dbReference type="GO" id="GO:0000049">
    <property type="term" value="F:tRNA binding"/>
    <property type="evidence" value="ECO:0007669"/>
    <property type="project" value="TreeGrafter"/>
</dbReference>
<dbReference type="PANTHER" id="PTHR20873">
    <property type="entry name" value="L-SERYL-TRNA(SEC) KINASE"/>
    <property type="match status" value="1"/>
</dbReference>
<keyword evidence="2" id="KW-1185">Reference proteome</keyword>
<dbReference type="Gene3D" id="3.40.50.300">
    <property type="entry name" value="P-loop containing nucleotide triphosphate hydrolases"/>
    <property type="match status" value="1"/>
</dbReference>